<name>A0A383VNH8_TETOB</name>
<dbReference type="PANTHER" id="PTHR24113:SF15">
    <property type="entry name" value="NACHT DOMAIN-CONTAINING PROTEIN"/>
    <property type="match status" value="1"/>
</dbReference>
<evidence type="ECO:0000313" key="3">
    <source>
        <dbReference type="Proteomes" id="UP000256970"/>
    </source>
</evidence>
<evidence type="ECO:0000256" key="1">
    <source>
        <dbReference type="ARBA" id="ARBA00004430"/>
    </source>
</evidence>
<proteinExistence type="predicted"/>
<dbReference type="PANTHER" id="PTHR24113">
    <property type="entry name" value="RAN GTPASE-ACTIVATING PROTEIN 1"/>
    <property type="match status" value="1"/>
</dbReference>
<protein>
    <submittedName>
        <fullName evidence="2">Uncharacterized protein</fullName>
    </submittedName>
</protein>
<dbReference type="GO" id="GO:0005634">
    <property type="term" value="C:nucleus"/>
    <property type="evidence" value="ECO:0007669"/>
    <property type="project" value="TreeGrafter"/>
</dbReference>
<dbReference type="InterPro" id="IPR032675">
    <property type="entry name" value="LRR_dom_sf"/>
</dbReference>
<dbReference type="EMBL" id="FNXT01000768">
    <property type="protein sequence ID" value="SZX67078.1"/>
    <property type="molecule type" value="Genomic_DNA"/>
</dbReference>
<dbReference type="InterPro" id="IPR001611">
    <property type="entry name" value="Leu-rich_rpt"/>
</dbReference>
<dbReference type="GO" id="GO:0031267">
    <property type="term" value="F:small GTPase binding"/>
    <property type="evidence" value="ECO:0007669"/>
    <property type="project" value="TreeGrafter"/>
</dbReference>
<dbReference type="GO" id="GO:0006913">
    <property type="term" value="P:nucleocytoplasmic transport"/>
    <property type="evidence" value="ECO:0007669"/>
    <property type="project" value="TreeGrafter"/>
</dbReference>
<accession>A0A383VNH8</accession>
<dbReference type="SUPFAM" id="SSF52047">
    <property type="entry name" value="RNI-like"/>
    <property type="match status" value="1"/>
</dbReference>
<evidence type="ECO:0000313" key="2">
    <source>
        <dbReference type="EMBL" id="SZX67078.1"/>
    </source>
</evidence>
<keyword evidence="3" id="KW-1185">Reference proteome</keyword>
<dbReference type="STRING" id="3088.A0A383VNH8"/>
<dbReference type="GO" id="GO:0005829">
    <property type="term" value="C:cytosol"/>
    <property type="evidence" value="ECO:0007669"/>
    <property type="project" value="TreeGrafter"/>
</dbReference>
<comment type="subcellular location">
    <subcellularLocation>
        <location evidence="1">Cytoplasm</location>
        <location evidence="1">Cytoskeleton</location>
        <location evidence="1">Cilium axoneme</location>
    </subcellularLocation>
</comment>
<dbReference type="AlphaFoldDB" id="A0A383VNH8"/>
<gene>
    <name evidence="2" type="ORF">BQ4739_LOCUS7501</name>
</gene>
<dbReference type="Gene3D" id="3.80.10.10">
    <property type="entry name" value="Ribonuclease Inhibitor"/>
    <property type="match status" value="4"/>
</dbReference>
<dbReference type="GO" id="GO:0005096">
    <property type="term" value="F:GTPase activator activity"/>
    <property type="evidence" value="ECO:0007669"/>
    <property type="project" value="InterPro"/>
</dbReference>
<dbReference type="Proteomes" id="UP000256970">
    <property type="component" value="Unassembled WGS sequence"/>
</dbReference>
<dbReference type="SMART" id="SM00368">
    <property type="entry name" value="LRR_RI"/>
    <property type="match status" value="7"/>
</dbReference>
<dbReference type="GO" id="GO:0048471">
    <property type="term" value="C:perinuclear region of cytoplasm"/>
    <property type="evidence" value="ECO:0007669"/>
    <property type="project" value="TreeGrafter"/>
</dbReference>
<reference evidence="2 3" key="1">
    <citation type="submission" date="2016-10" db="EMBL/GenBank/DDBJ databases">
        <authorList>
            <person name="Cai Z."/>
        </authorList>
    </citation>
    <scope>NUCLEOTIDE SEQUENCE [LARGE SCALE GENOMIC DNA]</scope>
</reference>
<sequence>MVWGKAAGSGVDDLVKRLQANDPQLKSLTILRFRRLNDEDVAQLSTALQENTVLQELICCSHAISSEAAAKLGGMLQHNTRLQHISIGNSSFGDEALSALVSAGLPQNKSVLVWDLEHKGLSQASGASVARVLQQHPVLQQLQLSRNSLTDAGLQQLCAVPWNCLTQLELAGCDLTHQGVLSLAAAPSIGQLQQLDLSHNDLGPAAAPGLAELLAKATSLQHLKLKSTQLQDDGVVGTAEGLLSASAGLRLLDLSSNQLNSTGLAALAAALARHPAGAAAVQHLVLAENPGVDDEAVCRLAESLAGHAAAAAGADGDTQQQQQQQVVLDLAHAGVGAGGIAALSKVAALQQLSLFGCKLGGEPGTAVTALIDSISSGGFQSLKELNLAGCSLSLQQLATLMRAVAAGSSNCLPLLQTLELGANPGVQEEGFEELVGQLRAGRPGLDVHWRVADSDGAPPGAGQQ</sequence>
<organism evidence="2 3">
    <name type="scientific">Tetradesmus obliquus</name>
    <name type="common">Green alga</name>
    <name type="synonym">Acutodesmus obliquus</name>
    <dbReference type="NCBI Taxonomy" id="3088"/>
    <lineage>
        <taxon>Eukaryota</taxon>
        <taxon>Viridiplantae</taxon>
        <taxon>Chlorophyta</taxon>
        <taxon>core chlorophytes</taxon>
        <taxon>Chlorophyceae</taxon>
        <taxon>CS clade</taxon>
        <taxon>Sphaeropleales</taxon>
        <taxon>Scenedesmaceae</taxon>
        <taxon>Tetradesmus</taxon>
    </lineage>
</organism>
<dbReference type="Pfam" id="PF13516">
    <property type="entry name" value="LRR_6"/>
    <property type="match status" value="5"/>
</dbReference>
<dbReference type="InterPro" id="IPR027038">
    <property type="entry name" value="RanGap"/>
</dbReference>
<dbReference type="GO" id="GO:0005930">
    <property type="term" value="C:axoneme"/>
    <property type="evidence" value="ECO:0007669"/>
    <property type="project" value="UniProtKB-SubCell"/>
</dbReference>